<dbReference type="AlphaFoldDB" id="A0A2S2CQE1"/>
<feature type="transmembrane region" description="Helical" evidence="6">
    <location>
        <begin position="58"/>
        <end position="77"/>
    </location>
</feature>
<organism evidence="7 8">
    <name type="scientific">Azospirillum thermophilum</name>
    <dbReference type="NCBI Taxonomy" id="2202148"/>
    <lineage>
        <taxon>Bacteria</taxon>
        <taxon>Pseudomonadati</taxon>
        <taxon>Pseudomonadota</taxon>
        <taxon>Alphaproteobacteria</taxon>
        <taxon>Rhodospirillales</taxon>
        <taxon>Azospirillaceae</taxon>
        <taxon>Azospirillum</taxon>
    </lineage>
</organism>
<dbReference type="RefSeq" id="WP_109327086.1">
    <property type="nucleotide sequence ID" value="NZ_CP029353.1"/>
</dbReference>
<evidence type="ECO:0000256" key="4">
    <source>
        <dbReference type="ARBA" id="ARBA00022989"/>
    </source>
</evidence>
<evidence type="ECO:0000313" key="8">
    <source>
        <dbReference type="Proteomes" id="UP000245629"/>
    </source>
</evidence>
<feature type="transmembrane region" description="Helical" evidence="6">
    <location>
        <begin position="28"/>
        <end position="46"/>
    </location>
</feature>
<evidence type="ECO:0000313" key="7">
    <source>
        <dbReference type="EMBL" id="AWK86692.1"/>
    </source>
</evidence>
<name>A0A2S2CQE1_9PROT</name>
<keyword evidence="4 6" id="KW-1133">Transmembrane helix</keyword>
<evidence type="ECO:0000256" key="5">
    <source>
        <dbReference type="ARBA" id="ARBA00023136"/>
    </source>
</evidence>
<proteinExistence type="predicted"/>
<dbReference type="GO" id="GO:0005886">
    <property type="term" value="C:plasma membrane"/>
    <property type="evidence" value="ECO:0007669"/>
    <property type="project" value="UniProtKB-SubCell"/>
</dbReference>
<keyword evidence="3 6" id="KW-0812">Transmembrane</keyword>
<dbReference type="Proteomes" id="UP000245629">
    <property type="component" value="Chromosome 2"/>
</dbReference>
<dbReference type="InterPro" id="IPR005538">
    <property type="entry name" value="LrgA/CidA"/>
</dbReference>
<comment type="subcellular location">
    <subcellularLocation>
        <location evidence="1">Cell membrane</location>
        <topology evidence="1">Multi-pass membrane protein</topology>
    </subcellularLocation>
</comment>
<dbReference type="PANTHER" id="PTHR33931:SF2">
    <property type="entry name" value="HOLIN-LIKE PROTEIN CIDA"/>
    <property type="match status" value="1"/>
</dbReference>
<evidence type="ECO:0000256" key="2">
    <source>
        <dbReference type="ARBA" id="ARBA00022475"/>
    </source>
</evidence>
<dbReference type="Pfam" id="PF03788">
    <property type="entry name" value="LrgA"/>
    <property type="match status" value="1"/>
</dbReference>
<reference evidence="8" key="1">
    <citation type="submission" date="2018-05" db="EMBL/GenBank/DDBJ databases">
        <title>Azospirillum thermophila sp. nov., a novel isolated from hot spring.</title>
        <authorList>
            <person name="Zhao Z."/>
        </authorList>
    </citation>
    <scope>NUCLEOTIDE SEQUENCE [LARGE SCALE GENOMIC DNA]</scope>
    <source>
        <strain evidence="8">CFH 70021</strain>
    </source>
</reference>
<evidence type="ECO:0000256" key="3">
    <source>
        <dbReference type="ARBA" id="ARBA00022692"/>
    </source>
</evidence>
<protein>
    <submittedName>
        <fullName evidence="7">CidA/LrgA family protein</fullName>
    </submittedName>
</protein>
<gene>
    <name evidence="7" type="ORF">DEW08_10980</name>
</gene>
<accession>A0A2S2CQE1</accession>
<feature type="transmembrane region" description="Helical" evidence="6">
    <location>
        <begin position="83"/>
        <end position="102"/>
    </location>
</feature>
<sequence>MLGSLTILLICQLVGELAVRLTGLPVPGPVLGMVILFAGLLARGHVPHPLQDAAAGLLRHLSLLFVPAGVGVMVHAGRLEAEALPIVIALFGSTLFGIAVTAKVMSLMLRRPAQDDGEGAP</sequence>
<dbReference type="EMBL" id="CP029353">
    <property type="protein sequence ID" value="AWK86692.1"/>
    <property type="molecule type" value="Genomic_DNA"/>
</dbReference>
<keyword evidence="2" id="KW-1003">Cell membrane</keyword>
<evidence type="ECO:0000256" key="6">
    <source>
        <dbReference type="SAM" id="Phobius"/>
    </source>
</evidence>
<keyword evidence="8" id="KW-1185">Reference proteome</keyword>
<dbReference type="KEGG" id="azz:DEW08_10980"/>
<keyword evidence="5 6" id="KW-0472">Membrane</keyword>
<dbReference type="PANTHER" id="PTHR33931">
    <property type="entry name" value="HOLIN-LIKE PROTEIN CIDA-RELATED"/>
    <property type="match status" value="1"/>
</dbReference>
<evidence type="ECO:0000256" key="1">
    <source>
        <dbReference type="ARBA" id="ARBA00004651"/>
    </source>
</evidence>
<dbReference type="OrthoDB" id="385012at2"/>